<dbReference type="Proteomes" id="UP001341840">
    <property type="component" value="Unassembled WGS sequence"/>
</dbReference>
<evidence type="ECO:0000313" key="3">
    <source>
        <dbReference type="Proteomes" id="UP001341840"/>
    </source>
</evidence>
<keyword evidence="3" id="KW-1185">Reference proteome</keyword>
<feature type="compositionally biased region" description="Polar residues" evidence="1">
    <location>
        <begin position="1"/>
        <end position="12"/>
    </location>
</feature>
<sequence>MDCQPNFSQPMSTEEEPSAEVVGSGTRPEKLPSKRRATQPQAPAIMDPMQGASAGTARRMSEVIKQIPTPGFTPPRKK</sequence>
<organism evidence="2 3">
    <name type="scientific">Stylosanthes scabra</name>
    <dbReference type="NCBI Taxonomy" id="79078"/>
    <lineage>
        <taxon>Eukaryota</taxon>
        <taxon>Viridiplantae</taxon>
        <taxon>Streptophyta</taxon>
        <taxon>Embryophyta</taxon>
        <taxon>Tracheophyta</taxon>
        <taxon>Spermatophyta</taxon>
        <taxon>Magnoliopsida</taxon>
        <taxon>eudicotyledons</taxon>
        <taxon>Gunneridae</taxon>
        <taxon>Pentapetalae</taxon>
        <taxon>rosids</taxon>
        <taxon>fabids</taxon>
        <taxon>Fabales</taxon>
        <taxon>Fabaceae</taxon>
        <taxon>Papilionoideae</taxon>
        <taxon>50 kb inversion clade</taxon>
        <taxon>dalbergioids sensu lato</taxon>
        <taxon>Dalbergieae</taxon>
        <taxon>Pterocarpus clade</taxon>
        <taxon>Stylosanthes</taxon>
    </lineage>
</organism>
<name>A0ABU6TXR1_9FABA</name>
<accession>A0ABU6TXR1</accession>
<evidence type="ECO:0000313" key="2">
    <source>
        <dbReference type="EMBL" id="MED6152473.1"/>
    </source>
</evidence>
<comment type="caution">
    <text evidence="2">The sequence shown here is derived from an EMBL/GenBank/DDBJ whole genome shotgun (WGS) entry which is preliminary data.</text>
</comment>
<gene>
    <name evidence="2" type="ORF">PIB30_092454</name>
</gene>
<feature type="region of interest" description="Disordered" evidence="1">
    <location>
        <begin position="1"/>
        <end position="78"/>
    </location>
</feature>
<reference evidence="2 3" key="1">
    <citation type="journal article" date="2023" name="Plants (Basel)">
        <title>Bridging the Gap: Combining Genomics and Transcriptomics Approaches to Understand Stylosanthes scabra, an Orphan Legume from the Brazilian Caatinga.</title>
        <authorList>
            <person name="Ferreira-Neto J.R.C."/>
            <person name="da Silva M.D."/>
            <person name="Binneck E."/>
            <person name="de Melo N.F."/>
            <person name="da Silva R.H."/>
            <person name="de Melo A.L.T.M."/>
            <person name="Pandolfi V."/>
            <person name="Bustamante F.O."/>
            <person name="Brasileiro-Vidal A.C."/>
            <person name="Benko-Iseppon A.M."/>
        </authorList>
    </citation>
    <scope>NUCLEOTIDE SEQUENCE [LARGE SCALE GENOMIC DNA]</scope>
    <source>
        <tissue evidence="2">Leaves</tissue>
    </source>
</reference>
<evidence type="ECO:0000256" key="1">
    <source>
        <dbReference type="SAM" id="MobiDB-lite"/>
    </source>
</evidence>
<protein>
    <submittedName>
        <fullName evidence="2">Uncharacterized protein</fullName>
    </submittedName>
</protein>
<proteinExistence type="predicted"/>
<dbReference type="EMBL" id="JASCZI010092528">
    <property type="protein sequence ID" value="MED6152473.1"/>
    <property type="molecule type" value="Genomic_DNA"/>
</dbReference>